<feature type="transmembrane region" description="Helical" evidence="5">
    <location>
        <begin position="390"/>
        <end position="411"/>
    </location>
</feature>
<evidence type="ECO:0000256" key="4">
    <source>
        <dbReference type="ARBA" id="ARBA00023136"/>
    </source>
</evidence>
<feature type="transmembrane region" description="Helical" evidence="5">
    <location>
        <begin position="205"/>
        <end position="229"/>
    </location>
</feature>
<feature type="transmembrane region" description="Helical" evidence="5">
    <location>
        <begin position="249"/>
        <end position="267"/>
    </location>
</feature>
<comment type="subcellular location">
    <subcellularLocation>
        <location evidence="1">Membrane</location>
        <topology evidence="1">Multi-pass membrane protein</topology>
    </subcellularLocation>
</comment>
<dbReference type="PANTHER" id="PTHR48021">
    <property type="match status" value="1"/>
</dbReference>
<dbReference type="Proteomes" id="UP000694701">
    <property type="component" value="Unplaced"/>
</dbReference>
<feature type="transmembrane region" description="Helical" evidence="5">
    <location>
        <begin position="162"/>
        <end position="184"/>
    </location>
</feature>
<dbReference type="InterPro" id="IPR036259">
    <property type="entry name" value="MFS_trans_sf"/>
</dbReference>
<feature type="transmembrane region" description="Helical" evidence="5">
    <location>
        <begin position="99"/>
        <end position="118"/>
    </location>
</feature>
<evidence type="ECO:0000313" key="7">
    <source>
        <dbReference type="Ensembl" id="ENSCCRP00020069953.1"/>
    </source>
</evidence>
<dbReference type="InterPro" id="IPR003663">
    <property type="entry name" value="Sugar/inositol_transpt"/>
</dbReference>
<dbReference type="InterPro" id="IPR050549">
    <property type="entry name" value="MFS_Trehalose_Transporter"/>
</dbReference>
<feature type="transmembrane region" description="Helical" evidence="5">
    <location>
        <begin position="327"/>
        <end position="351"/>
    </location>
</feature>
<dbReference type="Pfam" id="PF00083">
    <property type="entry name" value="Sugar_tr"/>
    <property type="match status" value="2"/>
</dbReference>
<dbReference type="PRINTS" id="PR00171">
    <property type="entry name" value="SUGRTRNSPORT"/>
</dbReference>
<feature type="transmembrane region" description="Helical" evidence="5">
    <location>
        <begin position="274"/>
        <end position="293"/>
    </location>
</feature>
<reference evidence="7" key="1">
    <citation type="submission" date="2025-08" db="UniProtKB">
        <authorList>
            <consortium name="Ensembl"/>
        </authorList>
    </citation>
    <scope>IDENTIFICATION</scope>
</reference>
<evidence type="ECO:0000256" key="3">
    <source>
        <dbReference type="ARBA" id="ARBA00022989"/>
    </source>
</evidence>
<evidence type="ECO:0000256" key="1">
    <source>
        <dbReference type="ARBA" id="ARBA00004141"/>
    </source>
</evidence>
<feature type="transmembrane region" description="Helical" evidence="5">
    <location>
        <begin position="363"/>
        <end position="384"/>
    </location>
</feature>
<keyword evidence="4 5" id="KW-0472">Membrane</keyword>
<dbReference type="AlphaFoldDB" id="A0A8C2GHL0"/>
<sequence length="440" mass="48651">MKFHVFRAFIYLFFILPRHGRLFLAVFSAVLGNFTFGFALVFRSPVIPQLFQKGEDPRLQMDIHQISWFGSIFTLGAALGGVSAMVLNDRVGRKISIMLSGVPSVVGLLVMGAAQNFWMLLWARFLTGIAGGITDGSIPVYVSEISHLLALYALGLVLPWRWLAVAGEIPVVIMIILLCFMPTSPRYHRSINSQGAKWSDLKKPLYYKPILISVFMRFLQQMTGITPILVYLEPIFHMTAISLEMKYDAALVGVVRLMSVVIAGSLMDKAGRKALLFTSGFLMYIATLSMTMYTHKTPCSHGNLTVTEGLKSTFGGSTGPAFDPITLIPLISSMVIIFVYAMCWGPITLLLMSEILPLGARGVASGLCVGVSWITAFILTQLFMHVVEAYGLFAPFLFFCVVSVVNIIFTAKCVPETKGRTLEEIKNYFRTGRTFTILDA</sequence>
<dbReference type="PROSITE" id="PS50850">
    <property type="entry name" value="MFS"/>
    <property type="match status" value="1"/>
</dbReference>
<dbReference type="SUPFAM" id="SSF103473">
    <property type="entry name" value="MFS general substrate transporter"/>
    <property type="match status" value="1"/>
</dbReference>
<feature type="transmembrane region" description="Helical" evidence="5">
    <location>
        <begin position="66"/>
        <end position="87"/>
    </location>
</feature>
<evidence type="ECO:0000256" key="2">
    <source>
        <dbReference type="ARBA" id="ARBA00022692"/>
    </source>
</evidence>
<feature type="transmembrane region" description="Helical" evidence="5">
    <location>
        <begin position="21"/>
        <end position="46"/>
    </location>
</feature>
<dbReference type="GO" id="GO:0022857">
    <property type="term" value="F:transmembrane transporter activity"/>
    <property type="evidence" value="ECO:0007669"/>
    <property type="project" value="InterPro"/>
</dbReference>
<keyword evidence="3 5" id="KW-1133">Transmembrane helix</keyword>
<feature type="domain" description="Major facilitator superfamily (MFS) profile" evidence="6">
    <location>
        <begin position="25"/>
        <end position="418"/>
    </location>
</feature>
<accession>A0A8C2GHL0</accession>
<evidence type="ECO:0000256" key="5">
    <source>
        <dbReference type="SAM" id="Phobius"/>
    </source>
</evidence>
<evidence type="ECO:0000259" key="6">
    <source>
        <dbReference type="PROSITE" id="PS50850"/>
    </source>
</evidence>
<dbReference type="Ensembl" id="ENSCCRT00020076858.1">
    <property type="protein sequence ID" value="ENSCCRP00020069953.1"/>
    <property type="gene ID" value="ENSCCRG00020032717.1"/>
</dbReference>
<dbReference type="PANTHER" id="PTHR48021:SF59">
    <property type="entry name" value="SOLUTE CARRIER FAMILY 2, FACILITATED GLUCOSE TRANSPORTER MEMBER 6"/>
    <property type="match status" value="1"/>
</dbReference>
<evidence type="ECO:0000313" key="8">
    <source>
        <dbReference type="Proteomes" id="UP000694701"/>
    </source>
</evidence>
<dbReference type="GO" id="GO:0016020">
    <property type="term" value="C:membrane"/>
    <property type="evidence" value="ECO:0007669"/>
    <property type="project" value="UniProtKB-SubCell"/>
</dbReference>
<name>A0A8C2GHL0_CYPCA</name>
<keyword evidence="2 5" id="KW-0812">Transmembrane</keyword>
<dbReference type="Gene3D" id="1.20.1250.20">
    <property type="entry name" value="MFS general substrate transporter like domains"/>
    <property type="match status" value="2"/>
</dbReference>
<organism evidence="7 8">
    <name type="scientific">Cyprinus carpio</name>
    <name type="common">Common carp</name>
    <dbReference type="NCBI Taxonomy" id="7962"/>
    <lineage>
        <taxon>Eukaryota</taxon>
        <taxon>Metazoa</taxon>
        <taxon>Chordata</taxon>
        <taxon>Craniata</taxon>
        <taxon>Vertebrata</taxon>
        <taxon>Euteleostomi</taxon>
        <taxon>Actinopterygii</taxon>
        <taxon>Neopterygii</taxon>
        <taxon>Teleostei</taxon>
        <taxon>Ostariophysi</taxon>
        <taxon>Cypriniformes</taxon>
        <taxon>Cyprinidae</taxon>
        <taxon>Cyprininae</taxon>
        <taxon>Cyprinus</taxon>
    </lineage>
</organism>
<proteinExistence type="predicted"/>
<dbReference type="InterPro" id="IPR005828">
    <property type="entry name" value="MFS_sugar_transport-like"/>
</dbReference>
<dbReference type="InterPro" id="IPR020846">
    <property type="entry name" value="MFS_dom"/>
</dbReference>
<protein>
    <submittedName>
        <fullName evidence="7">Solute carrier family 2 member 6</fullName>
    </submittedName>
</protein>